<dbReference type="EMBL" id="JAGMWN010000006">
    <property type="protein sequence ID" value="MBP5857930.1"/>
    <property type="molecule type" value="Genomic_DNA"/>
</dbReference>
<organism evidence="2 3">
    <name type="scientific">Marivibrio halodurans</name>
    <dbReference type="NCBI Taxonomy" id="2039722"/>
    <lineage>
        <taxon>Bacteria</taxon>
        <taxon>Pseudomonadati</taxon>
        <taxon>Pseudomonadota</taxon>
        <taxon>Alphaproteobacteria</taxon>
        <taxon>Rhodospirillales</taxon>
        <taxon>Rhodospirillaceae</taxon>
        <taxon>Marivibrio</taxon>
    </lineage>
</organism>
<evidence type="ECO:0000256" key="1">
    <source>
        <dbReference type="SAM" id="Coils"/>
    </source>
</evidence>
<accession>A0A8J7S0A0</accession>
<keyword evidence="3" id="KW-1185">Reference proteome</keyword>
<gene>
    <name evidence="2" type="ORF">KAJ83_13000</name>
</gene>
<keyword evidence="1" id="KW-0175">Coiled coil</keyword>
<feature type="coiled-coil region" evidence="1">
    <location>
        <begin position="12"/>
        <end position="39"/>
    </location>
</feature>
<dbReference type="Proteomes" id="UP000672602">
    <property type="component" value="Unassembled WGS sequence"/>
</dbReference>
<comment type="caution">
    <text evidence="2">The sequence shown here is derived from an EMBL/GenBank/DDBJ whole genome shotgun (WGS) entry which is preliminary data.</text>
</comment>
<proteinExistence type="predicted"/>
<name>A0A8J7S0A0_9PROT</name>
<evidence type="ECO:0000313" key="3">
    <source>
        <dbReference type="Proteomes" id="UP000672602"/>
    </source>
</evidence>
<dbReference type="RefSeq" id="WP_210682524.1">
    <property type="nucleotide sequence ID" value="NZ_JAGMWN010000006.1"/>
</dbReference>
<dbReference type="SUPFAM" id="SSF56935">
    <property type="entry name" value="Porins"/>
    <property type="match status" value="1"/>
</dbReference>
<sequence length="385" mass="40249">MVTEVGAAELSTEELLHRIEAQQRQIDELHAALTETKAAAETAAAETAAAKTAAAQAAQEPAPPPSFLDTVQIGGLAEVELTDTEDFTGQGGNDITLSKVELFVDAQPHKYLSTHVQAIYEDDGNETIELDEAFAIVGNTEEFPVFLQAGKWALPFGGFDTAMSSDPLTQDLGETKEAAVLVGAEYQGFHLAGFGYNGDTQKAGRSNYVDQFGLAAGYAGETGDVTYSAGVGYINNIADSDGLTDGLGGVAGTLDHYVAGFEGHGEIGFRGFAVRGGYLTTLDSFEAGELAFNTQGARPAAWNAEAAYTVPILTKEATFAATVQGTREALALGLPELRMGGAVTVGLFEHLSVTGEYLHNEDYKPSDGGTGSSGHSATLKLAAEY</sequence>
<dbReference type="AlphaFoldDB" id="A0A8J7S0A0"/>
<dbReference type="NCBIfam" id="NF033652">
    <property type="entry name" value="LbtU_sider_porin"/>
    <property type="match status" value="1"/>
</dbReference>
<reference evidence="2" key="1">
    <citation type="submission" date="2021-04" db="EMBL/GenBank/DDBJ databases">
        <authorList>
            <person name="Zhang D.-C."/>
        </authorList>
    </citation>
    <scope>NUCLEOTIDE SEQUENCE</scope>
    <source>
        <strain evidence="2">CGMCC 1.15697</strain>
    </source>
</reference>
<evidence type="ECO:0000313" key="2">
    <source>
        <dbReference type="EMBL" id="MBP5857930.1"/>
    </source>
</evidence>
<protein>
    <submittedName>
        <fullName evidence="2">LbtU family siderophore porin</fullName>
    </submittedName>
</protein>